<evidence type="ECO:0000256" key="2">
    <source>
        <dbReference type="ARBA" id="ARBA00004738"/>
    </source>
</evidence>
<evidence type="ECO:0000256" key="7">
    <source>
        <dbReference type="ARBA" id="ARBA00023002"/>
    </source>
</evidence>
<dbReference type="PANTHER" id="PTHR10851">
    <property type="entry name" value="PYRIDOXINE-5-PHOSPHATE OXIDASE"/>
    <property type="match status" value="1"/>
</dbReference>
<evidence type="ECO:0000256" key="1">
    <source>
        <dbReference type="ARBA" id="ARBA00001917"/>
    </source>
</evidence>
<evidence type="ECO:0000313" key="9">
    <source>
        <dbReference type="EMBL" id="CAK9209802.1"/>
    </source>
</evidence>
<dbReference type="EC" id="1.4.3.5" evidence="4"/>
<organism evidence="9 10">
    <name type="scientific">Sphagnum troendelagicum</name>
    <dbReference type="NCBI Taxonomy" id="128251"/>
    <lineage>
        <taxon>Eukaryota</taxon>
        <taxon>Viridiplantae</taxon>
        <taxon>Streptophyta</taxon>
        <taxon>Embryophyta</taxon>
        <taxon>Bryophyta</taxon>
        <taxon>Sphagnophytina</taxon>
        <taxon>Sphagnopsida</taxon>
        <taxon>Sphagnales</taxon>
        <taxon>Sphagnaceae</taxon>
        <taxon>Sphagnum</taxon>
    </lineage>
</organism>
<keyword evidence="10" id="KW-1185">Reference proteome</keyword>
<evidence type="ECO:0000256" key="6">
    <source>
        <dbReference type="ARBA" id="ARBA00022643"/>
    </source>
</evidence>
<dbReference type="InterPro" id="IPR012349">
    <property type="entry name" value="Split_barrel_FMN-bd"/>
</dbReference>
<dbReference type="Proteomes" id="UP001497512">
    <property type="component" value="Chromosome 17"/>
</dbReference>
<keyword evidence="7" id="KW-0560">Oxidoreductase</keyword>
<evidence type="ECO:0000313" key="10">
    <source>
        <dbReference type="Proteomes" id="UP001497512"/>
    </source>
</evidence>
<dbReference type="InterPro" id="IPR024624">
    <property type="entry name" value="Pyridox_Oxase_Alr4036_FMN-bd"/>
</dbReference>
<protein>
    <recommendedName>
        <fullName evidence="4">pyridoxal 5'-phosphate synthase</fullName>
        <ecNumber evidence="4">1.4.3.5</ecNumber>
    </recommendedName>
</protein>
<dbReference type="SUPFAM" id="SSF50475">
    <property type="entry name" value="FMN-binding split barrel"/>
    <property type="match status" value="1"/>
</dbReference>
<accession>A0ABP0U0W2</accession>
<reference evidence="9" key="1">
    <citation type="submission" date="2024-02" db="EMBL/GenBank/DDBJ databases">
        <authorList>
            <consortium name="ELIXIR-Norway"/>
            <consortium name="Elixir Norway"/>
        </authorList>
    </citation>
    <scope>NUCLEOTIDE SEQUENCE</scope>
</reference>
<feature type="domain" description="Pyridoxamine 5'-phosphate oxidase Alr4036 family FMN-binding" evidence="8">
    <location>
        <begin position="6"/>
        <end position="97"/>
    </location>
</feature>
<dbReference type="Pfam" id="PF12766">
    <property type="entry name" value="Pyridox_oxase_2"/>
    <property type="match status" value="1"/>
</dbReference>
<keyword evidence="6" id="KW-0288">FMN</keyword>
<comment type="pathway">
    <text evidence="2">Cofactor metabolism; pyridoxal 5'-phosphate salvage; pyridoxal 5'-phosphate from pyridoxamine 5'-phosphate: step 1/1.</text>
</comment>
<evidence type="ECO:0000259" key="8">
    <source>
        <dbReference type="Pfam" id="PF12766"/>
    </source>
</evidence>
<comment type="cofactor">
    <cofactor evidence="1">
        <name>FMN</name>
        <dbReference type="ChEBI" id="CHEBI:58210"/>
    </cofactor>
</comment>
<proteinExistence type="predicted"/>
<evidence type="ECO:0000256" key="4">
    <source>
        <dbReference type="ARBA" id="ARBA00012801"/>
    </source>
</evidence>
<dbReference type="EMBL" id="OZ019909">
    <property type="protein sequence ID" value="CAK9209802.1"/>
    <property type="molecule type" value="Genomic_DNA"/>
</dbReference>
<sequence length="198" mass="22692">MASLGSWREILQSALQSHKHLKHTQHLQLATVRADGRPANRTLVFRGFVDGTDKVQFTTDFRSQKVEEMKHCPFGEICYYFSESWEQFRINGILELISSTESDPLKKALREKAWFDSSPRLRASFGSPYPGHPKTSEIQLPKLDSSQGPLDNFCVLTLDPKEVDYYDAKKGRRIIFKLLAKQSDDDANSIWSQQEVNP</sequence>
<comment type="pathway">
    <text evidence="3">Cofactor metabolism; pyridoxal 5'-phosphate salvage; pyridoxal 5'-phosphate from pyridoxine 5'-phosphate: step 1/1.</text>
</comment>
<evidence type="ECO:0000256" key="3">
    <source>
        <dbReference type="ARBA" id="ARBA00005037"/>
    </source>
</evidence>
<dbReference type="PANTHER" id="PTHR10851:SF3">
    <property type="entry name" value="PYRIDOXINE_PYRIDOXAMINE 5'-PHOSPHATE OXIDASE 2"/>
    <property type="match status" value="1"/>
</dbReference>
<gene>
    <name evidence="9" type="ORF">CSSPTR1EN2_LOCUS10091</name>
</gene>
<evidence type="ECO:0000256" key="5">
    <source>
        <dbReference type="ARBA" id="ARBA00022630"/>
    </source>
</evidence>
<keyword evidence="5" id="KW-0285">Flavoprotein</keyword>
<dbReference type="InterPro" id="IPR000659">
    <property type="entry name" value="Pyridox_Oxase"/>
</dbReference>
<name>A0ABP0U0W2_9BRYO</name>
<dbReference type="Gene3D" id="2.30.110.10">
    <property type="entry name" value="Electron Transport, Fmn-binding Protein, Chain A"/>
    <property type="match status" value="1"/>
</dbReference>